<gene>
    <name evidence="3" type="ordered locus">Halxa_1989</name>
</gene>
<dbReference type="KEGG" id="hxa:Halxa_1989"/>
<feature type="compositionally biased region" description="Basic and acidic residues" evidence="2">
    <location>
        <begin position="137"/>
        <end position="152"/>
    </location>
</feature>
<dbReference type="GeneID" id="10796951"/>
<keyword evidence="4" id="KW-1185">Reference proteome</keyword>
<feature type="region of interest" description="Disordered" evidence="2">
    <location>
        <begin position="70"/>
        <end position="549"/>
    </location>
</feature>
<dbReference type="OrthoDB" id="229248at2157"/>
<feature type="compositionally biased region" description="Acidic residues" evidence="2">
    <location>
        <begin position="500"/>
        <end position="518"/>
    </location>
</feature>
<feature type="compositionally biased region" description="Low complexity" evidence="2">
    <location>
        <begin position="463"/>
        <end position="472"/>
    </location>
</feature>
<feature type="compositionally biased region" description="Acidic residues" evidence="2">
    <location>
        <begin position="406"/>
        <end position="433"/>
    </location>
</feature>
<feature type="compositionally biased region" description="Basic and acidic residues" evidence="2">
    <location>
        <begin position="523"/>
        <end position="538"/>
    </location>
</feature>
<feature type="compositionally biased region" description="Basic and acidic residues" evidence="2">
    <location>
        <begin position="199"/>
        <end position="215"/>
    </location>
</feature>
<dbReference type="HOGENOM" id="CLU_391109_0_0_2"/>
<organism evidence="3 4">
    <name type="scientific">Halopiger xanaduensis (strain DSM 18323 / JCM 14033 / SH-6)</name>
    <dbReference type="NCBI Taxonomy" id="797210"/>
    <lineage>
        <taxon>Archaea</taxon>
        <taxon>Methanobacteriati</taxon>
        <taxon>Methanobacteriota</taxon>
        <taxon>Stenosarchaea group</taxon>
        <taxon>Halobacteria</taxon>
        <taxon>Halobacteriales</taxon>
        <taxon>Natrialbaceae</taxon>
        <taxon>Halopiger</taxon>
    </lineage>
</organism>
<dbReference type="RefSeq" id="WP_013879507.1">
    <property type="nucleotide sequence ID" value="NC_015666.1"/>
</dbReference>
<dbReference type="eggNOG" id="arCOG08931">
    <property type="taxonomic scope" value="Archaea"/>
</dbReference>
<dbReference type="AlphaFoldDB" id="F8D750"/>
<feature type="compositionally biased region" description="Acidic residues" evidence="2">
    <location>
        <begin position="216"/>
        <end position="241"/>
    </location>
</feature>
<evidence type="ECO:0000313" key="4">
    <source>
        <dbReference type="Proteomes" id="UP000006794"/>
    </source>
</evidence>
<feature type="coiled-coil region" evidence="1">
    <location>
        <begin position="650"/>
        <end position="700"/>
    </location>
</feature>
<sequence length="705" mass="74332">MTTFADDDLEKRVENANGEVIGTVTDVDGEAARVKPRSGMVDSIKAALGWRRTRENTVTIRADAVDEITPETVRLEATPMDGTADTSTAPAADRTPTDPDGEATADRRADAESPTGIDDRMPNVAEAEPTVGDDELDRDRGIATDDSARGLETDDPDGELAIGDRANSTDADTDTTAADEPIGSATLTEPEYGPSGEGGAERELDQEAERDREGAIADDIEDQSGEFSIDPDTDSDPESEPEDRNSSPVEPLASSDIDGDERSETANAAADADEETMAGSDSDLESDDDSIDVADATATERPNRVGEPAIDEPVPEPDQVNESEDNGEEQTDEETMDLADEPNIGSGTRSLEDVGGSAADDDSNDGESRAESAAAEGNLVDEVDRGVDIESAVDESDSDAPAPDADSTDPADELEAGPDLEAAVESDESDDSAADGTAAEYRDESNDAAIEIEPGIDVASAMSSTESTSPNESESDTGPAGQRVDVDTGPGTAMHRELTDADESTTEAADTDDNDSDAVPEPSSDRTRRPSSESESQDRSQAAGSAAAAPIEAAIAAQRAALATNRTAAKVGATAQQNAARAALTGPLLAQRGTLEFTQTAARSYTSGVAAMMEMGTTTRTRRDDAGTDAEQSMDAAFASFEETQSHIADEELNRELAAHLERVRELQSSADKFEQRERIEQATELLERQTELLRRCQQHLEEQD</sequence>
<name>F8D750_HALXS</name>
<dbReference type="Proteomes" id="UP000006794">
    <property type="component" value="Chromosome"/>
</dbReference>
<reference evidence="3 4" key="1">
    <citation type="journal article" date="2012" name="Stand. Genomic Sci.">
        <title>Complete genome sequence of Halopiger xanaduensis type strain (SH-6(T)).</title>
        <authorList>
            <person name="Anderson I."/>
            <person name="Tindall B.J."/>
            <person name="Rohde M."/>
            <person name="Lucas S."/>
            <person name="Han J."/>
            <person name="Lapidus A."/>
            <person name="Cheng J.F."/>
            <person name="Goodwin L."/>
            <person name="Pitluck S."/>
            <person name="Peters L."/>
            <person name="Pati A."/>
            <person name="Mikhailova N."/>
            <person name="Pagani I."/>
            <person name="Teshima H."/>
            <person name="Han C."/>
            <person name="Tapia R."/>
            <person name="Land M."/>
            <person name="Woyke T."/>
            <person name="Klenk H.P."/>
            <person name="Kyrpides N."/>
            <person name="Ivanova N."/>
        </authorList>
    </citation>
    <scope>NUCLEOTIDE SEQUENCE [LARGE SCALE GENOMIC DNA]</scope>
    <source>
        <strain evidence="4">DSM 18323 / JCM 14033 / SH-6</strain>
    </source>
</reference>
<dbReference type="eggNOG" id="arCOG04450">
    <property type="taxonomic scope" value="Archaea"/>
</dbReference>
<accession>F8D750</accession>
<feature type="compositionally biased region" description="Acidic residues" evidence="2">
    <location>
        <begin position="309"/>
        <end position="340"/>
    </location>
</feature>
<feature type="compositionally biased region" description="Acidic residues" evidence="2">
    <location>
        <begin position="271"/>
        <end position="292"/>
    </location>
</feature>
<evidence type="ECO:0000313" key="3">
    <source>
        <dbReference type="EMBL" id="AEH36614.1"/>
    </source>
</evidence>
<keyword evidence="1" id="KW-0175">Coiled coil</keyword>
<evidence type="ECO:0000256" key="1">
    <source>
        <dbReference type="SAM" id="Coils"/>
    </source>
</evidence>
<dbReference type="EMBL" id="CP002839">
    <property type="protein sequence ID" value="AEH36614.1"/>
    <property type="molecule type" value="Genomic_DNA"/>
</dbReference>
<proteinExistence type="predicted"/>
<dbReference type="STRING" id="797210.Halxa_1989"/>
<evidence type="ECO:0000256" key="2">
    <source>
        <dbReference type="SAM" id="MobiDB-lite"/>
    </source>
</evidence>
<feature type="compositionally biased region" description="Basic and acidic residues" evidence="2">
    <location>
        <begin position="104"/>
        <end position="121"/>
    </location>
</feature>
<protein>
    <submittedName>
        <fullName evidence="3">AAA ATPase containing von Willebrand factor type A (VWA) domain-like protein</fullName>
    </submittedName>
</protein>